<comment type="caution">
    <text evidence="2">The sequence shown here is derived from an EMBL/GenBank/DDBJ whole genome shotgun (WGS) entry which is preliminary data.</text>
</comment>
<dbReference type="OMA" id="MLRENCT"/>
<dbReference type="OrthoDB" id="290471at2759"/>
<dbReference type="EMBL" id="LSRX01000097">
    <property type="protein sequence ID" value="OLQ09395.1"/>
    <property type="molecule type" value="Genomic_DNA"/>
</dbReference>
<protein>
    <submittedName>
        <fullName evidence="2">Leucine-rich repeat-containing protein 45</fullName>
    </submittedName>
</protein>
<organism evidence="2 3">
    <name type="scientific">Symbiodinium microadriaticum</name>
    <name type="common">Dinoflagellate</name>
    <name type="synonym">Zooxanthella microadriatica</name>
    <dbReference type="NCBI Taxonomy" id="2951"/>
    <lineage>
        <taxon>Eukaryota</taxon>
        <taxon>Sar</taxon>
        <taxon>Alveolata</taxon>
        <taxon>Dinophyceae</taxon>
        <taxon>Suessiales</taxon>
        <taxon>Symbiodiniaceae</taxon>
        <taxon>Symbiodinium</taxon>
    </lineage>
</organism>
<feature type="compositionally biased region" description="Polar residues" evidence="1">
    <location>
        <begin position="231"/>
        <end position="245"/>
    </location>
</feature>
<dbReference type="SUPFAM" id="SSF52047">
    <property type="entry name" value="RNI-like"/>
    <property type="match status" value="1"/>
</dbReference>
<dbReference type="PANTHER" id="PTHR24114">
    <property type="entry name" value="LEUCINE RICH REPEAT FAMILY PROTEIN"/>
    <property type="match status" value="1"/>
</dbReference>
<feature type="compositionally biased region" description="Low complexity" evidence="1">
    <location>
        <begin position="247"/>
        <end position="261"/>
    </location>
</feature>
<reference evidence="2 3" key="1">
    <citation type="submission" date="2016-02" db="EMBL/GenBank/DDBJ databases">
        <title>Genome analysis of coral dinoflagellate symbionts highlights evolutionary adaptations to a symbiotic lifestyle.</title>
        <authorList>
            <person name="Aranda M."/>
            <person name="Li Y."/>
            <person name="Liew Y.J."/>
            <person name="Baumgarten S."/>
            <person name="Simakov O."/>
            <person name="Wilson M."/>
            <person name="Piel J."/>
            <person name="Ashoor H."/>
            <person name="Bougouffa S."/>
            <person name="Bajic V.B."/>
            <person name="Ryu T."/>
            <person name="Ravasi T."/>
            <person name="Bayer T."/>
            <person name="Micklem G."/>
            <person name="Kim H."/>
            <person name="Bhak J."/>
            <person name="Lajeunesse T.C."/>
            <person name="Voolstra C.R."/>
        </authorList>
    </citation>
    <scope>NUCLEOTIDE SEQUENCE [LARGE SCALE GENOMIC DNA]</scope>
    <source>
        <strain evidence="2 3">CCMP2467</strain>
    </source>
</reference>
<sequence length="309" mass="32565">MPAPSLLAHLDASKDSTALSLAYASVGDDGCTAIARYMRENVMLRTLDLRGNNIRADGLVVLAHGLRTGSGLRESISFDVQRNEPGGGNMTSVRSSGLFAATFCRCEVCFKWNQIGRVAITEYAASQENQSITHVDLRNNKIGTDCGPLLGDMLRENCTLTHLDLSWNDLGVEGGKSLLDGLQANHSLIDCQLSGNRLAEASTFRQERAMSPSQAFAAQGEYTPLSRSTGLGFSQHRTGGDTQDPGSPMASPMSPMSAQAPTTPASPGFGGTTPASPGFGTTGRSLNMTIASEAQKLPTKGSGLSECEC</sequence>
<evidence type="ECO:0000313" key="3">
    <source>
        <dbReference type="Proteomes" id="UP000186817"/>
    </source>
</evidence>
<dbReference type="Proteomes" id="UP000186817">
    <property type="component" value="Unassembled WGS sequence"/>
</dbReference>
<dbReference type="InterPro" id="IPR032675">
    <property type="entry name" value="LRR_dom_sf"/>
</dbReference>
<keyword evidence="3" id="KW-1185">Reference proteome</keyword>
<accession>A0A1Q9EPM8</accession>
<evidence type="ECO:0000313" key="2">
    <source>
        <dbReference type="EMBL" id="OLQ09395.1"/>
    </source>
</evidence>
<dbReference type="InterPro" id="IPR052394">
    <property type="entry name" value="LRR-containing"/>
</dbReference>
<dbReference type="Pfam" id="PF13516">
    <property type="entry name" value="LRR_6"/>
    <property type="match status" value="3"/>
</dbReference>
<dbReference type="Gene3D" id="3.80.10.10">
    <property type="entry name" value="Ribonuclease Inhibitor"/>
    <property type="match status" value="2"/>
</dbReference>
<name>A0A1Q9EPM8_SYMMI</name>
<gene>
    <name evidence="2" type="primary">LRRC45</name>
    <name evidence="2" type="ORF">AK812_SmicGene6983</name>
</gene>
<dbReference type="PANTHER" id="PTHR24114:SF2">
    <property type="entry name" value="F-BOX DOMAIN-CONTAINING PROTEIN-RELATED"/>
    <property type="match status" value="1"/>
</dbReference>
<dbReference type="AlphaFoldDB" id="A0A1Q9EPM8"/>
<feature type="region of interest" description="Disordered" evidence="1">
    <location>
        <begin position="231"/>
        <end position="285"/>
    </location>
</feature>
<proteinExistence type="predicted"/>
<dbReference type="InterPro" id="IPR001611">
    <property type="entry name" value="Leu-rich_rpt"/>
</dbReference>
<evidence type="ECO:0000256" key="1">
    <source>
        <dbReference type="SAM" id="MobiDB-lite"/>
    </source>
</evidence>
<dbReference type="SMART" id="SM00368">
    <property type="entry name" value="LRR_RI"/>
    <property type="match status" value="3"/>
</dbReference>